<proteinExistence type="predicted"/>
<evidence type="ECO:0000313" key="2">
    <source>
        <dbReference type="EMBL" id="HIU92367.1"/>
    </source>
</evidence>
<gene>
    <name evidence="2" type="ORF">IAD26_04450</name>
</gene>
<reference evidence="2" key="1">
    <citation type="submission" date="2020-10" db="EMBL/GenBank/DDBJ databases">
        <authorList>
            <person name="Gilroy R."/>
        </authorList>
    </citation>
    <scope>NUCLEOTIDE SEQUENCE</scope>
    <source>
        <strain evidence="2">CHK154-7741</strain>
    </source>
</reference>
<comment type="caution">
    <text evidence="2">The sequence shown here is derived from an EMBL/GenBank/DDBJ whole genome shotgun (WGS) entry which is preliminary data.</text>
</comment>
<protein>
    <submittedName>
        <fullName evidence="2">Uncharacterized protein</fullName>
    </submittedName>
</protein>
<organism evidence="2 3">
    <name type="scientific">Candidatus Limenecus avicola</name>
    <dbReference type="NCBI Taxonomy" id="2840847"/>
    <lineage>
        <taxon>Bacteria</taxon>
        <taxon>Bacillati</taxon>
        <taxon>Bacillota</taxon>
        <taxon>Clostridia</taxon>
        <taxon>Eubacteriales</taxon>
        <taxon>Clostridiaceae</taxon>
        <taxon>Clostridiaceae incertae sedis</taxon>
        <taxon>Candidatus Limenecus</taxon>
    </lineage>
</organism>
<feature type="coiled-coil region" evidence="1">
    <location>
        <begin position="71"/>
        <end position="101"/>
    </location>
</feature>
<dbReference type="Proteomes" id="UP000886748">
    <property type="component" value="Unassembled WGS sequence"/>
</dbReference>
<sequence length="334" mass="37777">MIKLFKLFGFGKSVKKVATFSRTAAFADYGPSLKPVKHNTNLLPLTYDPKANIPRPYTTPEFKAYLSLSVLKKNKARKIKLKQLKAELKKQEEKARQQLFHTHEEIVAKLMFTDPNYLKKTSLSKEIKKLTDADMCLELLDYDGVRLTNSSKPRFVSNTNNILLGKIAKGGKSIRRTEVLIERFKQIIAVQNQCCDASEVKELVNAILQTGEKTQLISFLKLLKKCAQSDSYGKMALNMNVLQGITKAARKTEIPKEYAEIAEIIIKNPNKISMANDAAINLSYFKGKFDCIAELMTRKDYNAIVKSRSEAVVSAGFRSALKDGKLYEYKQIVF</sequence>
<evidence type="ECO:0000313" key="3">
    <source>
        <dbReference type="Proteomes" id="UP000886748"/>
    </source>
</evidence>
<reference evidence="2" key="2">
    <citation type="journal article" date="2021" name="PeerJ">
        <title>Extensive microbial diversity within the chicken gut microbiome revealed by metagenomics and culture.</title>
        <authorList>
            <person name="Gilroy R."/>
            <person name="Ravi A."/>
            <person name="Getino M."/>
            <person name="Pursley I."/>
            <person name="Horton D.L."/>
            <person name="Alikhan N.F."/>
            <person name="Baker D."/>
            <person name="Gharbi K."/>
            <person name="Hall N."/>
            <person name="Watson M."/>
            <person name="Adriaenssens E.M."/>
            <person name="Foster-Nyarko E."/>
            <person name="Jarju S."/>
            <person name="Secka A."/>
            <person name="Antonio M."/>
            <person name="Oren A."/>
            <person name="Chaudhuri R.R."/>
            <person name="La Ragione R."/>
            <person name="Hildebrand F."/>
            <person name="Pallen M.J."/>
        </authorList>
    </citation>
    <scope>NUCLEOTIDE SEQUENCE</scope>
    <source>
        <strain evidence="2">CHK154-7741</strain>
    </source>
</reference>
<dbReference type="AlphaFoldDB" id="A0A9D1SRS4"/>
<dbReference type="EMBL" id="DVOD01000032">
    <property type="protein sequence ID" value="HIU92367.1"/>
    <property type="molecule type" value="Genomic_DNA"/>
</dbReference>
<name>A0A9D1SRS4_9CLOT</name>
<evidence type="ECO:0000256" key="1">
    <source>
        <dbReference type="SAM" id="Coils"/>
    </source>
</evidence>
<accession>A0A9D1SRS4</accession>
<keyword evidence="1" id="KW-0175">Coiled coil</keyword>